<organism evidence="5 6">
    <name type="scientific">Catenovulum adriaticum</name>
    <dbReference type="NCBI Taxonomy" id="2984846"/>
    <lineage>
        <taxon>Bacteria</taxon>
        <taxon>Pseudomonadati</taxon>
        <taxon>Pseudomonadota</taxon>
        <taxon>Gammaproteobacteria</taxon>
        <taxon>Alteromonadales</taxon>
        <taxon>Alteromonadaceae</taxon>
        <taxon>Catenovulum</taxon>
    </lineage>
</organism>
<comment type="similarity">
    <text evidence="4">Belongs to the PriB family.</text>
</comment>
<evidence type="ECO:0000313" key="5">
    <source>
        <dbReference type="EMBL" id="WAJ69910.1"/>
    </source>
</evidence>
<dbReference type="InterPro" id="IPR023646">
    <property type="entry name" value="Prisomal_replication_PriB"/>
</dbReference>
<accession>A0ABY7AN76</accession>
<dbReference type="InterPro" id="IPR000424">
    <property type="entry name" value="Primosome_PriB/ssb"/>
</dbReference>
<dbReference type="PIRSF" id="PIRSF003135">
    <property type="entry name" value="Primosomal_n"/>
    <property type="match status" value="1"/>
</dbReference>
<comment type="function">
    <text evidence="4">Involved in the restart of stalled replication forks, which reloads the replicative helicase on sites other than the origin of replication; the PriA-PriB pathway is the major replication restart pathway. During primosome assembly it facilitates complex formation between PriA and DnaT on DNA; stabilizes PriA on DNA. Stimulates the DNA unwinding activity of PriA helicase.</text>
</comment>
<dbReference type="HAMAP" id="MF_00720">
    <property type="entry name" value="PriB"/>
    <property type="match status" value="1"/>
</dbReference>
<dbReference type="NCBIfam" id="TIGR04418">
    <property type="entry name" value="PriB_gamma"/>
    <property type="match status" value="1"/>
</dbReference>
<evidence type="ECO:0000313" key="6">
    <source>
        <dbReference type="Proteomes" id="UP001163726"/>
    </source>
</evidence>
<comment type="subunit">
    <text evidence="4">Homodimer. Interacts with PriA and DnaT. Component of the replication restart primosome. Primosome assembly occurs via a 'hand-off' mechanism. PriA binds to replication forks, subsequently PriB then DnaT bind; DnaT then displaces ssDNA to generate the helicase loading substrate.</text>
</comment>
<gene>
    <name evidence="4 5" type="primary">priB</name>
    <name evidence="5" type="ORF">OLW01_12270</name>
</gene>
<dbReference type="Proteomes" id="UP001163726">
    <property type="component" value="Chromosome"/>
</dbReference>
<dbReference type="EMBL" id="CP109965">
    <property type="protein sequence ID" value="WAJ69910.1"/>
    <property type="molecule type" value="Genomic_DNA"/>
</dbReference>
<keyword evidence="2 4" id="KW-0235">DNA replication</keyword>
<dbReference type="Pfam" id="PF22657">
    <property type="entry name" value="SSB_1"/>
    <property type="match status" value="1"/>
</dbReference>
<sequence>MFENSLVIAGQIASQPVRKTSPAGIEHCYLVLEHSSEQLEAGLVRRVWCKIRVIASGQPITTQTNNLQLGMAIRVTGFIQRQEMASGVAQLVIHAKQIERLD</sequence>
<dbReference type="Gene3D" id="2.40.50.140">
    <property type="entry name" value="Nucleic acid-binding proteins"/>
    <property type="match status" value="1"/>
</dbReference>
<evidence type="ECO:0000256" key="3">
    <source>
        <dbReference type="ARBA" id="ARBA00023125"/>
    </source>
</evidence>
<evidence type="ECO:0000256" key="1">
    <source>
        <dbReference type="ARBA" id="ARBA00022515"/>
    </source>
</evidence>
<keyword evidence="6" id="KW-1185">Reference proteome</keyword>
<keyword evidence="3 4" id="KW-0238">DNA-binding</keyword>
<protein>
    <recommendedName>
        <fullName evidence="4">Replication restart protein PriB</fullName>
    </recommendedName>
</protein>
<reference evidence="5" key="1">
    <citation type="submission" date="2022-10" db="EMBL/GenBank/DDBJ databases">
        <title>Catenovulum adriacola sp. nov. isolated in the Harbour of Susak.</title>
        <authorList>
            <person name="Schoch T."/>
            <person name="Reich S.J."/>
            <person name="Stoeferle S."/>
            <person name="Flaiz M."/>
            <person name="Kazda M."/>
            <person name="Riedel C.U."/>
            <person name="Duerre P."/>
        </authorList>
    </citation>
    <scope>NUCLEOTIDE SEQUENCE</scope>
    <source>
        <strain evidence="5">TS8</strain>
    </source>
</reference>
<name>A0ABY7AN76_9ALTE</name>
<dbReference type="SUPFAM" id="SSF50249">
    <property type="entry name" value="Nucleic acid-binding proteins"/>
    <property type="match status" value="1"/>
</dbReference>
<evidence type="ECO:0000256" key="2">
    <source>
        <dbReference type="ARBA" id="ARBA00022705"/>
    </source>
</evidence>
<proteinExistence type="inferred from homology"/>
<dbReference type="InterPro" id="IPR012340">
    <property type="entry name" value="NA-bd_OB-fold"/>
</dbReference>
<dbReference type="PROSITE" id="PS50935">
    <property type="entry name" value="SSB"/>
    <property type="match status" value="1"/>
</dbReference>
<dbReference type="RefSeq" id="WP_268074203.1">
    <property type="nucleotide sequence ID" value="NZ_CP109965.1"/>
</dbReference>
<keyword evidence="1 4" id="KW-0639">Primosome</keyword>
<evidence type="ECO:0000256" key="4">
    <source>
        <dbReference type="HAMAP-Rule" id="MF_00720"/>
    </source>
</evidence>